<dbReference type="InParanoid" id="B0CZI6"/>
<sequence>MPFVGSVSFHHPFAVRQDIQIIGNPLGIGHIQFLCIAPPSALVYAVIGGVPAPPIFVVTLHAIRRAPVIPPIILHNMMAAAAGVGTDHRNKYNSHQISSSVFGSDVNLFCVALLPNSTKLGLLSPPKLSSCAPSKFSSLVPHQALVPTCNLFNPYCLSFPPRDPHNLSSPSSHLISDPPKL</sequence>
<name>B0CZI6_LACBS</name>
<protein>
    <submittedName>
        <fullName evidence="1">Predicted protein</fullName>
    </submittedName>
</protein>
<dbReference type="EMBL" id="DS547094">
    <property type="protein sequence ID" value="EDR12151.1"/>
    <property type="molecule type" value="Genomic_DNA"/>
</dbReference>
<dbReference type="GeneID" id="6072665"/>
<organism evidence="2">
    <name type="scientific">Laccaria bicolor (strain S238N-H82 / ATCC MYA-4686)</name>
    <name type="common">Bicoloured deceiver</name>
    <name type="synonym">Laccaria laccata var. bicolor</name>
    <dbReference type="NCBI Taxonomy" id="486041"/>
    <lineage>
        <taxon>Eukaryota</taxon>
        <taxon>Fungi</taxon>
        <taxon>Dikarya</taxon>
        <taxon>Basidiomycota</taxon>
        <taxon>Agaricomycotina</taxon>
        <taxon>Agaricomycetes</taxon>
        <taxon>Agaricomycetidae</taxon>
        <taxon>Agaricales</taxon>
        <taxon>Agaricineae</taxon>
        <taxon>Hydnangiaceae</taxon>
        <taxon>Laccaria</taxon>
    </lineage>
</organism>
<accession>B0CZI6</accession>
<keyword evidence="2" id="KW-1185">Reference proteome</keyword>
<dbReference type="RefSeq" id="XP_001876415.1">
    <property type="nucleotide sequence ID" value="XM_001876380.1"/>
</dbReference>
<evidence type="ECO:0000313" key="1">
    <source>
        <dbReference type="EMBL" id="EDR12151.1"/>
    </source>
</evidence>
<dbReference type="KEGG" id="lbc:LACBIDRAFT_323228"/>
<dbReference type="Proteomes" id="UP000001194">
    <property type="component" value="Unassembled WGS sequence"/>
</dbReference>
<proteinExistence type="predicted"/>
<dbReference type="HOGENOM" id="CLU_1489259_0_0_1"/>
<gene>
    <name evidence="1" type="ORF">LACBIDRAFT_323228</name>
</gene>
<dbReference type="AlphaFoldDB" id="B0CZI6"/>
<reference evidence="1 2" key="1">
    <citation type="journal article" date="2008" name="Nature">
        <title>The genome of Laccaria bicolor provides insights into mycorrhizal symbiosis.</title>
        <authorList>
            <person name="Martin F."/>
            <person name="Aerts A."/>
            <person name="Ahren D."/>
            <person name="Brun A."/>
            <person name="Danchin E.G.J."/>
            <person name="Duchaussoy F."/>
            <person name="Gibon J."/>
            <person name="Kohler A."/>
            <person name="Lindquist E."/>
            <person name="Pereda V."/>
            <person name="Salamov A."/>
            <person name="Shapiro H.J."/>
            <person name="Wuyts J."/>
            <person name="Blaudez D."/>
            <person name="Buee M."/>
            <person name="Brokstein P."/>
            <person name="Canbaeck B."/>
            <person name="Cohen D."/>
            <person name="Courty P.E."/>
            <person name="Coutinho P.M."/>
            <person name="Delaruelle C."/>
            <person name="Detter J.C."/>
            <person name="Deveau A."/>
            <person name="DiFazio S."/>
            <person name="Duplessis S."/>
            <person name="Fraissinet-Tachet L."/>
            <person name="Lucic E."/>
            <person name="Frey-Klett P."/>
            <person name="Fourrey C."/>
            <person name="Feussner I."/>
            <person name="Gay G."/>
            <person name="Grimwood J."/>
            <person name="Hoegger P.J."/>
            <person name="Jain P."/>
            <person name="Kilaru S."/>
            <person name="Labbe J."/>
            <person name="Lin Y.C."/>
            <person name="Legue V."/>
            <person name="Le Tacon F."/>
            <person name="Marmeisse R."/>
            <person name="Melayah D."/>
            <person name="Montanini B."/>
            <person name="Muratet M."/>
            <person name="Nehls U."/>
            <person name="Niculita-Hirzel H."/>
            <person name="Oudot-Le Secq M.P."/>
            <person name="Peter M."/>
            <person name="Quesneville H."/>
            <person name="Rajashekar B."/>
            <person name="Reich M."/>
            <person name="Rouhier N."/>
            <person name="Schmutz J."/>
            <person name="Yin T."/>
            <person name="Chalot M."/>
            <person name="Henrissat B."/>
            <person name="Kuees U."/>
            <person name="Lucas S."/>
            <person name="Van de Peer Y."/>
            <person name="Podila G.K."/>
            <person name="Polle A."/>
            <person name="Pukkila P.J."/>
            <person name="Richardson P.M."/>
            <person name="Rouze P."/>
            <person name="Sanders I.R."/>
            <person name="Stajich J.E."/>
            <person name="Tunlid A."/>
            <person name="Tuskan G."/>
            <person name="Grigoriev I.V."/>
        </authorList>
    </citation>
    <scope>NUCLEOTIDE SEQUENCE [LARGE SCALE GENOMIC DNA]</scope>
    <source>
        <strain evidence="2">S238N-H82 / ATCC MYA-4686</strain>
    </source>
</reference>
<evidence type="ECO:0000313" key="2">
    <source>
        <dbReference type="Proteomes" id="UP000001194"/>
    </source>
</evidence>